<keyword evidence="1" id="KW-0175">Coiled coil</keyword>
<dbReference type="AlphaFoldDB" id="A0A8H7EZH7"/>
<keyword evidence="2" id="KW-0812">Transmembrane</keyword>
<reference evidence="3 4" key="1">
    <citation type="journal article" name="Sci. Rep.">
        <title>Telomere-to-telomere assembled and centromere annotated genomes of the two main subspecies of the button mushroom Agaricus bisporus reveal especially polymorphic chromosome ends.</title>
        <authorList>
            <person name="Sonnenberg A.S.M."/>
            <person name="Sedaghat-Telgerd N."/>
            <person name="Lavrijssen B."/>
            <person name="Ohm R.A."/>
            <person name="Hendrickx P.M."/>
            <person name="Scholtmeijer K."/>
            <person name="Baars J.J.P."/>
            <person name="van Peer A."/>
        </authorList>
    </citation>
    <scope>NUCLEOTIDE SEQUENCE [LARGE SCALE GENOMIC DNA]</scope>
    <source>
        <strain evidence="3 4">H119_p4</strain>
    </source>
</reference>
<comment type="caution">
    <text evidence="3">The sequence shown here is derived from an EMBL/GenBank/DDBJ whole genome shotgun (WGS) entry which is preliminary data.</text>
</comment>
<evidence type="ECO:0000256" key="2">
    <source>
        <dbReference type="SAM" id="Phobius"/>
    </source>
</evidence>
<evidence type="ECO:0000313" key="3">
    <source>
        <dbReference type="EMBL" id="KAF7768666.1"/>
    </source>
</evidence>
<dbReference type="Gene3D" id="1.20.1170.10">
    <property type="match status" value="1"/>
</dbReference>
<proteinExistence type="predicted"/>
<dbReference type="Proteomes" id="UP000629468">
    <property type="component" value="Unassembled WGS sequence"/>
</dbReference>
<name>A0A8H7EZH7_AGABI</name>
<evidence type="ECO:0000313" key="4">
    <source>
        <dbReference type="Proteomes" id="UP000629468"/>
    </source>
</evidence>
<evidence type="ECO:0000256" key="1">
    <source>
        <dbReference type="SAM" id="Coils"/>
    </source>
</evidence>
<feature type="transmembrane region" description="Helical" evidence="2">
    <location>
        <begin position="210"/>
        <end position="232"/>
    </location>
</feature>
<protein>
    <submittedName>
        <fullName evidence="3">Uncharacterized protein</fullName>
    </submittedName>
</protein>
<organism evidence="3 4">
    <name type="scientific">Agaricus bisporus var. burnettii</name>
    <dbReference type="NCBI Taxonomy" id="192524"/>
    <lineage>
        <taxon>Eukaryota</taxon>
        <taxon>Fungi</taxon>
        <taxon>Dikarya</taxon>
        <taxon>Basidiomycota</taxon>
        <taxon>Agaricomycotina</taxon>
        <taxon>Agaricomycetes</taxon>
        <taxon>Agaricomycetidae</taxon>
        <taxon>Agaricales</taxon>
        <taxon>Agaricineae</taxon>
        <taxon>Agaricaceae</taxon>
        <taxon>Agaricus</taxon>
    </lineage>
</organism>
<feature type="coiled-coil region" evidence="1">
    <location>
        <begin position="182"/>
        <end position="209"/>
    </location>
</feature>
<gene>
    <name evidence="3" type="ORF">Agabi119p4_7909</name>
</gene>
<accession>A0A8H7EZH7</accession>
<dbReference type="EMBL" id="JABXXO010000010">
    <property type="protein sequence ID" value="KAF7768666.1"/>
    <property type="molecule type" value="Genomic_DNA"/>
</dbReference>
<dbReference type="SUPFAM" id="SSF58100">
    <property type="entry name" value="Bacterial hemolysins"/>
    <property type="match status" value="1"/>
</dbReference>
<sequence>MAIDATQTSTEWASLSEEDKIKQQKEMTKILKDPETLSKFVEACKNIGQTAVSVDAEFRTVKDGFAKLVEKYDTDFPDVGKVYVPRWDRFMDRWNGATGILWSSRTLAANDAAALTDYGINLGLVADIKTEDDLEGAQTELKDYVDQHPINAAKEVADGFKNLKSDIQIFSKDFTKYIEDQGQALTDEAKRYKDEIKKCQDAIVNLNGKLVIVAITLFFTPALGIFGALAASGPLATIISERFSAQNDLNKAKANLAKAASEQKALAAMQADFEQFKPNIDDICTKLGIFADIGAFTTEQSIIMNAELQEGMKVLKTEAFQVKLRLLQAQVKPLREGMRQYATQIVAESK</sequence>
<keyword evidence="2" id="KW-0472">Membrane</keyword>
<keyword evidence="2" id="KW-1133">Transmembrane helix</keyword>